<comment type="caution">
    <text evidence="9">The sequence shown here is derived from an EMBL/GenBank/DDBJ whole genome shotgun (WGS) entry which is preliminary data.</text>
</comment>
<dbReference type="Pfam" id="PF13561">
    <property type="entry name" value="adh_short_C2"/>
    <property type="match status" value="1"/>
</dbReference>
<dbReference type="Gene3D" id="3.40.50.720">
    <property type="entry name" value="NAD(P)-binding Rossmann-like Domain"/>
    <property type="match status" value="3"/>
</dbReference>
<evidence type="ECO:0000256" key="4">
    <source>
        <dbReference type="ARBA" id="ARBA00023002"/>
    </source>
</evidence>
<evidence type="ECO:0000256" key="5">
    <source>
        <dbReference type="ARBA" id="ARBA00026117"/>
    </source>
</evidence>
<dbReference type="AlphaFoldDB" id="A0A1Q3EL52"/>
<keyword evidence="3" id="KW-0521">NADP</keyword>
<dbReference type="Gene3D" id="3.40.50.12780">
    <property type="entry name" value="N-terminal domain of ligase-like"/>
    <property type="match status" value="1"/>
</dbReference>
<dbReference type="CDD" id="cd05369">
    <property type="entry name" value="TER_DECR_SDR_a"/>
    <property type="match status" value="1"/>
</dbReference>
<dbReference type="InterPro" id="IPR042099">
    <property type="entry name" value="ANL_N_sf"/>
</dbReference>
<dbReference type="SUPFAM" id="SSF51735">
    <property type="entry name" value="NAD(P)-binding Rossmann-fold domains"/>
    <property type="match status" value="2"/>
</dbReference>
<dbReference type="SUPFAM" id="SSF56801">
    <property type="entry name" value="Acetyl-CoA synthetase-like"/>
    <property type="match status" value="1"/>
</dbReference>
<proteinExistence type="predicted"/>
<dbReference type="InterPro" id="IPR013120">
    <property type="entry name" value="FAR_NAD-bd"/>
</dbReference>
<dbReference type="GO" id="GO:0005777">
    <property type="term" value="C:peroxisome"/>
    <property type="evidence" value="ECO:0007669"/>
    <property type="project" value="TreeGrafter"/>
</dbReference>
<dbReference type="GO" id="GO:0009062">
    <property type="term" value="P:fatty acid catabolic process"/>
    <property type="evidence" value="ECO:0007669"/>
    <property type="project" value="InterPro"/>
</dbReference>
<dbReference type="InterPro" id="IPR009081">
    <property type="entry name" value="PP-bd_ACP"/>
</dbReference>
<evidence type="ECO:0000313" key="9">
    <source>
        <dbReference type="EMBL" id="GAW07943.1"/>
    </source>
</evidence>
<evidence type="ECO:0000313" key="10">
    <source>
        <dbReference type="Proteomes" id="UP000188533"/>
    </source>
</evidence>
<reference evidence="9 10" key="2">
    <citation type="submission" date="2017-02" db="EMBL/GenBank/DDBJ databases">
        <title>A genome survey and senescence transcriptome analysis in Lentinula edodes.</title>
        <authorList>
            <person name="Sakamoto Y."/>
            <person name="Nakade K."/>
            <person name="Sato S."/>
            <person name="Yoshida Y."/>
            <person name="Miyazaki K."/>
            <person name="Natsume S."/>
            <person name="Konno N."/>
        </authorList>
    </citation>
    <scope>NUCLEOTIDE SEQUENCE [LARGE SCALE GENOMIC DNA]</scope>
    <source>
        <strain evidence="9 10">NBRC 111202</strain>
    </source>
</reference>
<dbReference type="PROSITE" id="PS50075">
    <property type="entry name" value="CARRIER"/>
    <property type="match status" value="1"/>
</dbReference>
<evidence type="ECO:0000256" key="3">
    <source>
        <dbReference type="ARBA" id="ARBA00022857"/>
    </source>
</evidence>
<dbReference type="InterPro" id="IPR020806">
    <property type="entry name" value="PKS_PP-bd"/>
</dbReference>
<dbReference type="InterPro" id="IPR036736">
    <property type="entry name" value="ACP-like_sf"/>
</dbReference>
<dbReference type="SUPFAM" id="SSF47336">
    <property type="entry name" value="ACP-like"/>
    <property type="match status" value="1"/>
</dbReference>
<dbReference type="PROSITE" id="PS00455">
    <property type="entry name" value="AMP_BINDING"/>
    <property type="match status" value="1"/>
</dbReference>
<dbReference type="InterPro" id="IPR000873">
    <property type="entry name" value="AMP-dep_synth/lig_dom"/>
</dbReference>
<evidence type="ECO:0000256" key="1">
    <source>
        <dbReference type="ARBA" id="ARBA00022450"/>
    </source>
</evidence>
<reference evidence="9 10" key="1">
    <citation type="submission" date="2016-08" db="EMBL/GenBank/DDBJ databases">
        <authorList>
            <consortium name="Lentinula edodes genome sequencing consortium"/>
            <person name="Sakamoto Y."/>
            <person name="Nakade K."/>
            <person name="Sato S."/>
            <person name="Yoshida Y."/>
            <person name="Miyazaki K."/>
            <person name="Natsume S."/>
            <person name="Konno N."/>
        </authorList>
    </citation>
    <scope>NUCLEOTIDE SEQUENCE [LARGE SCALE GENOMIC DNA]</scope>
    <source>
        <strain evidence="9 10">NBRC 111202</strain>
    </source>
</reference>
<dbReference type="Pfam" id="PF00501">
    <property type="entry name" value="AMP-binding"/>
    <property type="match status" value="1"/>
</dbReference>
<dbReference type="Pfam" id="PF23562">
    <property type="entry name" value="AMP-binding_C_3"/>
    <property type="match status" value="1"/>
</dbReference>
<dbReference type="Proteomes" id="UP000188533">
    <property type="component" value="Unassembled WGS sequence"/>
</dbReference>
<dbReference type="InterPro" id="IPR020845">
    <property type="entry name" value="AMP-binding_CS"/>
</dbReference>
<dbReference type="GO" id="GO:0031177">
    <property type="term" value="F:phosphopantetheine binding"/>
    <property type="evidence" value="ECO:0007669"/>
    <property type="project" value="InterPro"/>
</dbReference>
<protein>
    <recommendedName>
        <fullName evidence="5">2,4-dienoyl-CoA reductase [(3E)-enoyl-CoA-producing]</fullName>
        <ecNumber evidence="5">1.3.1.124</ecNumber>
    </recommendedName>
</protein>
<keyword evidence="1" id="KW-0596">Phosphopantetheine</keyword>
<accession>A0A1Q3EL52</accession>
<name>A0A1Q3EL52_LENED</name>
<dbReference type="Gene3D" id="1.10.1200.10">
    <property type="entry name" value="ACP-like"/>
    <property type="match status" value="1"/>
</dbReference>
<dbReference type="SMART" id="SM00823">
    <property type="entry name" value="PKS_PP"/>
    <property type="match status" value="1"/>
</dbReference>
<dbReference type="Pfam" id="PF07993">
    <property type="entry name" value="NAD_binding_4"/>
    <property type="match status" value="1"/>
</dbReference>
<dbReference type="STRING" id="5353.A0A1Q3EL52"/>
<sequence>MSPSLPDLDSPVSISEILQYYLDNNPSFAAYVYPEHGTGDLAEISMFEFIRAVYRAGNAVCRDSKPGEVVAIIANLDNLVYMALIAGLMNVGLVPFPISPRNSPLGIVDLLRKSSAHRLLATHATLSGLIDDIKSEIQSGGPYVLNIEETPNLQEVFPYLAKETLEHPFDPPVRTFTPKDNDTALYLHSSGSTGFPKPVRLSHLNFKNYISVLCMDEMRSLGFKRYGAAGLPPFHVMAVFNQLFVALYAQITVCLLPPVVTKPDALPVMMSADNILENARLTQASAILTIPTFLTIWSHSEEAVQQLTQYTLVFYGGGPLPPSTGDYLVSRGVKVVTAYGGTEMGLLVKATIDPENWSYAEFSDKCKIRWIPQGDGTFEAQFLTTDIHHPAVENIPDVKGYATSDLFVPHPTNPNKWKIVGRVDDVIIHSSGEKTVPGPMESIITATPLIQGAVMFGRERDQTGLLVEPSMHHEIDVTDPAQISAFRNSIWNLVQDANRIAPAFSRIFKELILVASPDKPLPRVGKGTVARKAALALYEPEINELYAIVESNSGGDSVDPPNSWTAVDVESWLVAQITDILSSGINVNPKLDLFEQGFDSLVSTVLRLHIVSALRKTNAAFAREVPQGVVYSHPTVERLARYIISLVNNLDADASPAKTRPQLIEEMIEKYSQGLDAPFPPPEIPINTEKHNVLLTGSTGNLGAELLAGLLSNESVHRVYALNPSTQSWDVGKGLYPEEVVMDSSYAVGGGYGESKYVTERILVQSGLQVTSFRIGQICGGEPNGAWAMTDWLPILIKSGLTLNKLPDAHGVVSWVPMDAVTSTVLDTAFLKDRAPIAVNVVHPRPISWSVVMQNIRHALVREKSLSPEDLTLIPFQQWVLELEKHVDSSSDDLPALKLLNFFQLQASADDRIKETQAGESLGLTPLNIENAERISQTMKNLEALEASIAEKWVKYWVRSGKVLFCTGGASGICRGMTEAIMRHGANAVIIGRRLDRLEQASKELSAATGRTCIPAQADVRQPNSLKEAAQKAINVFGRIDFVICGAAGNFMAPISGLSENAFKTVIEIDTLGTYNTVKATIPHVRVTKGAYISVSATLHYNATPYQVHVSAAKAAVDALSNVLAVEEGPHGVRSNVIAPGFIAGTEGFDRLSNKDDQSHGFSAPLGRFGDVKDVANAAVFLFSDAASYVTGQVIPVDGGSEHLRSTFFPYPQSVLDPTSMQKLMKGKL</sequence>
<dbReference type="PANTHER" id="PTHR43296">
    <property type="entry name" value="PEROXISOMAL 2,4-DIENOYL-COA REDUCTASE"/>
    <property type="match status" value="1"/>
</dbReference>
<gene>
    <name evidence="9" type="ORF">LENED_009971</name>
</gene>
<comment type="catalytic activity">
    <reaction evidence="7">
        <text>a (2E,4Z)-dienoyl-CoA + NADPH + H(+) = a 4,5-saturated-(3E)-enoyl-CoA + NADP(+)</text>
        <dbReference type="Rhea" id="RHEA:61892"/>
        <dbReference type="ChEBI" id="CHEBI:15378"/>
        <dbReference type="ChEBI" id="CHEBI:57783"/>
        <dbReference type="ChEBI" id="CHEBI:58349"/>
        <dbReference type="ChEBI" id="CHEBI:85099"/>
        <dbReference type="ChEBI" id="CHEBI:85493"/>
        <dbReference type="EC" id="1.3.1.124"/>
    </reaction>
</comment>
<dbReference type="PRINTS" id="PR00081">
    <property type="entry name" value="GDHRDH"/>
</dbReference>
<dbReference type="EMBL" id="BDGU01000537">
    <property type="protein sequence ID" value="GAW07943.1"/>
    <property type="molecule type" value="Genomic_DNA"/>
</dbReference>
<dbReference type="PANTHER" id="PTHR43296:SF2">
    <property type="entry name" value="PEROXISOMAL 2,4-DIENOYL-COA REDUCTASE [(3E)-ENOYL-COA-PRODUCING]"/>
    <property type="match status" value="1"/>
</dbReference>
<dbReference type="EC" id="1.3.1.124" evidence="5"/>
<feature type="domain" description="Carrier" evidence="8">
    <location>
        <begin position="564"/>
        <end position="647"/>
    </location>
</feature>
<evidence type="ECO:0000256" key="7">
    <source>
        <dbReference type="ARBA" id="ARBA00048340"/>
    </source>
</evidence>
<dbReference type="InterPro" id="IPR002347">
    <property type="entry name" value="SDR_fam"/>
</dbReference>
<dbReference type="InterPro" id="IPR036291">
    <property type="entry name" value="NAD(P)-bd_dom_sf"/>
</dbReference>
<keyword evidence="4" id="KW-0560">Oxidoreductase</keyword>
<evidence type="ECO:0000256" key="6">
    <source>
        <dbReference type="ARBA" id="ARBA00048009"/>
    </source>
</evidence>
<evidence type="ECO:0000256" key="2">
    <source>
        <dbReference type="ARBA" id="ARBA00022553"/>
    </source>
</evidence>
<organism evidence="9 10">
    <name type="scientific">Lentinula edodes</name>
    <name type="common">Shiitake mushroom</name>
    <name type="synonym">Lentinus edodes</name>
    <dbReference type="NCBI Taxonomy" id="5353"/>
    <lineage>
        <taxon>Eukaryota</taxon>
        <taxon>Fungi</taxon>
        <taxon>Dikarya</taxon>
        <taxon>Basidiomycota</taxon>
        <taxon>Agaricomycotina</taxon>
        <taxon>Agaricomycetes</taxon>
        <taxon>Agaricomycetidae</taxon>
        <taxon>Agaricales</taxon>
        <taxon>Marasmiineae</taxon>
        <taxon>Omphalotaceae</taxon>
        <taxon>Lentinula</taxon>
    </lineage>
</organism>
<keyword evidence="2" id="KW-0597">Phosphoprotein</keyword>
<comment type="catalytic activity">
    <reaction evidence="6">
        <text>a (2E,4E)-dienoyl-CoA + NADPH + H(+) = a 4,5-saturated-(3E)-enoyl-CoA + NADP(+)</text>
        <dbReference type="Rhea" id="RHEA:45912"/>
        <dbReference type="ChEBI" id="CHEBI:15378"/>
        <dbReference type="ChEBI" id="CHEBI:57783"/>
        <dbReference type="ChEBI" id="CHEBI:58349"/>
        <dbReference type="ChEBI" id="CHEBI:85101"/>
        <dbReference type="ChEBI" id="CHEBI:85493"/>
        <dbReference type="EC" id="1.3.1.124"/>
    </reaction>
</comment>
<dbReference type="InterPro" id="IPR045017">
    <property type="entry name" value="DECR2-like"/>
</dbReference>
<dbReference type="GO" id="GO:0008670">
    <property type="term" value="F:2,4-dienoyl-CoA reductase (NADPH) activity"/>
    <property type="evidence" value="ECO:0007669"/>
    <property type="project" value="InterPro"/>
</dbReference>
<evidence type="ECO:0000259" key="8">
    <source>
        <dbReference type="PROSITE" id="PS50075"/>
    </source>
</evidence>
<keyword evidence="10" id="KW-1185">Reference proteome</keyword>